<keyword evidence="2" id="KW-1133">Transmembrane helix</keyword>
<keyword evidence="2" id="KW-0812">Transmembrane</keyword>
<dbReference type="STRING" id="498761.HM1_2969"/>
<dbReference type="SUPFAM" id="SSF48371">
    <property type="entry name" value="ARM repeat"/>
    <property type="match status" value="1"/>
</dbReference>
<dbReference type="AlphaFoldDB" id="B0TD27"/>
<dbReference type="EMBL" id="CP000930">
    <property type="protein sequence ID" value="ABZ85478.1"/>
    <property type="molecule type" value="Genomic_DNA"/>
</dbReference>
<organism evidence="3 4">
    <name type="scientific">Heliobacterium modesticaldum (strain ATCC 51547 / Ice1)</name>
    <dbReference type="NCBI Taxonomy" id="498761"/>
    <lineage>
        <taxon>Bacteria</taxon>
        <taxon>Bacillati</taxon>
        <taxon>Bacillota</taxon>
        <taxon>Clostridia</taxon>
        <taxon>Eubacteriales</taxon>
        <taxon>Heliobacteriaceae</taxon>
        <taxon>Heliomicrobium</taxon>
    </lineage>
</organism>
<feature type="coiled-coil region" evidence="1">
    <location>
        <begin position="49"/>
        <end position="118"/>
    </location>
</feature>
<feature type="transmembrane region" description="Helical" evidence="2">
    <location>
        <begin position="553"/>
        <end position="575"/>
    </location>
</feature>
<dbReference type="eggNOG" id="COG5280">
    <property type="taxonomic scope" value="Bacteria"/>
</dbReference>
<evidence type="ECO:0000313" key="3">
    <source>
        <dbReference type="EMBL" id="ABZ85478.1"/>
    </source>
</evidence>
<evidence type="ECO:0000256" key="1">
    <source>
        <dbReference type="SAM" id="Coils"/>
    </source>
</evidence>
<keyword evidence="2" id="KW-0472">Membrane</keyword>
<dbReference type="Gene3D" id="1.25.10.10">
    <property type="entry name" value="Leucine-rich Repeat Variant"/>
    <property type="match status" value="1"/>
</dbReference>
<dbReference type="HOGENOM" id="CLU_009524_0_0_9"/>
<dbReference type="OrthoDB" id="1677957at2"/>
<dbReference type="PANTHER" id="PTHR37813:SF1">
    <property type="entry name" value="FELS-2 PROPHAGE PROTEIN"/>
    <property type="match status" value="1"/>
</dbReference>
<protein>
    <recommendedName>
        <fullName evidence="5">Phage tail protein</fullName>
    </recommendedName>
</protein>
<evidence type="ECO:0008006" key="5">
    <source>
        <dbReference type="Google" id="ProtNLM"/>
    </source>
</evidence>
<dbReference type="eggNOG" id="COG5412">
    <property type="taxonomic scope" value="Bacteria"/>
</dbReference>
<dbReference type="Gene3D" id="1.20.120.330">
    <property type="entry name" value="Nucleotidyltransferases domain 2"/>
    <property type="match status" value="1"/>
</dbReference>
<dbReference type="SUPFAM" id="SSF57997">
    <property type="entry name" value="Tropomyosin"/>
    <property type="match status" value="1"/>
</dbReference>
<dbReference type="Proteomes" id="UP000008550">
    <property type="component" value="Chromosome"/>
</dbReference>
<evidence type="ECO:0000313" key="4">
    <source>
        <dbReference type="Proteomes" id="UP000008550"/>
    </source>
</evidence>
<dbReference type="PANTHER" id="PTHR37813">
    <property type="entry name" value="FELS-2 PROPHAGE PROTEIN"/>
    <property type="match status" value="1"/>
</dbReference>
<feature type="transmembrane region" description="Helical" evidence="2">
    <location>
        <begin position="581"/>
        <end position="600"/>
    </location>
</feature>
<keyword evidence="1" id="KW-0175">Coiled coil</keyword>
<evidence type="ECO:0000256" key="2">
    <source>
        <dbReference type="SAM" id="Phobius"/>
    </source>
</evidence>
<dbReference type="KEGG" id="hmo:HM1_2969"/>
<dbReference type="InterPro" id="IPR011989">
    <property type="entry name" value="ARM-like"/>
</dbReference>
<sequence>MADNFGLKIGVEGEKEFKNALRDINQSFKVLGSEMNLVASQFDKNDKSIQAVTARNEVLNKEIDAQRKKISTLQAALKNAAESFGENDRRTQGWQIQLNNAKAELNGMERELEQNNKALGKAGDGFNDVEKRAGRFGDELKAAGKDADEAGSKFERLGGILKGVGAAMGGAFVAVGTAAVGAAKALGDMTVGASQYADDILTMSTVTGMSTESLQAYKYAAELVDVSLDTLTGSMAKNVKSMSAARDGTGTVADAYKMLGVSVTDANGQLRDSQTVYWEAIDALGKVSNETERDALAMQLFGKSARDLNPLIAQGSAGIAELTEEAKRMGAVMSEDSLNALGAFDDSMQRLKSGGEAAKNALGMVLLPQLQVLADDGVSLLGEFTRGLNEANGDWNKISEVIGNTVGGIVDSVMKTLPDIIRLGMDIVMSIGGAVMDNLPMLVDAASQIIVTLLQGLIGALPGLTEGALQLVLALVNGIIENLPALVEAAVQMVATLVGGIGEALPQLIPAIVQAVVLICQTLVENLPLLLDAALQIILGLAQGLLNALPELIAALPAVITAIVDFVIGAIPLIIDAGIQLLVSLVGALPEIITAIVAAIPQIIDGIITAVLGSIPQLIEAGVKLLVALIQNLPQIIIAIVQAIPQIITSIVDALIGNIDKIILAGVRLFVALIQNLPAIIVEIVRAVPQIISALVKGFTGSIGQIAQVGGNLIRGLWQGISDAGAWLWDKISGFFGGVVDRIKDFFGIHSPSTLFARLGENMGEGVGVGFERAMAQVSDDMQNAIPTRFDLPGVNINAGVSGTTGSIPPSGPLITIQQMVVRSEDDIRRISQELYNLMQTGSRAQGRFSPA</sequence>
<name>B0TD27_HELMI</name>
<proteinExistence type="predicted"/>
<keyword evidence="4" id="KW-1185">Reference proteome</keyword>
<dbReference type="InterPro" id="IPR016024">
    <property type="entry name" value="ARM-type_fold"/>
</dbReference>
<dbReference type="RefSeq" id="WP_012283953.1">
    <property type="nucleotide sequence ID" value="NC_010337.2"/>
</dbReference>
<accession>B0TD27</accession>
<gene>
    <name evidence="3" type="ORF">HM1_2969</name>
</gene>
<reference evidence="3 4" key="1">
    <citation type="journal article" date="2008" name="J. Bacteriol.">
        <title>The genome of Heliobacterium modesticaldum, a phototrophic representative of the Firmicutes containing the simplest photosynthetic apparatus.</title>
        <authorList>
            <person name="Sattley W.M."/>
            <person name="Madigan M.T."/>
            <person name="Swingley W.D."/>
            <person name="Cheung P.C."/>
            <person name="Clocksin K.M."/>
            <person name="Conrad A.L."/>
            <person name="Dejesa L.C."/>
            <person name="Honchak B.M."/>
            <person name="Jung D.O."/>
            <person name="Karbach L.E."/>
            <person name="Kurdoglu A."/>
            <person name="Lahiri S."/>
            <person name="Mastrian S.D."/>
            <person name="Page L.E."/>
            <person name="Taylor H.L."/>
            <person name="Wang Z.T."/>
            <person name="Raymond J."/>
            <person name="Chen M."/>
            <person name="Blankenship R.E."/>
            <person name="Touchman J.W."/>
        </authorList>
    </citation>
    <scope>NUCLEOTIDE SEQUENCE [LARGE SCALE GENOMIC DNA]</scope>
    <source>
        <strain evidence="4">ATCC 51547 / Ice1</strain>
    </source>
</reference>